<reference evidence="2 3" key="1">
    <citation type="submission" date="2018-03" db="EMBL/GenBank/DDBJ databases">
        <title>Adhaeribacter sp. HMF7605 Genome sequencing and assembly.</title>
        <authorList>
            <person name="Kang H."/>
            <person name="Kang J."/>
            <person name="Cha I."/>
            <person name="Kim H."/>
            <person name="Joh K."/>
        </authorList>
    </citation>
    <scope>NUCLEOTIDE SEQUENCE [LARGE SCALE GENOMIC DNA]</scope>
    <source>
        <strain evidence="2 3">HMF7605</strain>
    </source>
</reference>
<dbReference type="EMBL" id="PYFT01000001">
    <property type="protein sequence ID" value="PSR55224.1"/>
    <property type="molecule type" value="Genomic_DNA"/>
</dbReference>
<feature type="signal peptide" evidence="1">
    <location>
        <begin position="1"/>
        <end position="22"/>
    </location>
</feature>
<dbReference type="NCBIfam" id="TIGR04549">
    <property type="entry name" value="LP_HExxH_w_tonB"/>
    <property type="match status" value="1"/>
</dbReference>
<evidence type="ECO:0008006" key="4">
    <source>
        <dbReference type="Google" id="ProtNLM"/>
    </source>
</evidence>
<sequence length="294" mass="33580">MKTNYVKLFLLFFAISFLPACSEEDEPDAVLTGLGGETWTKGPLDNWLLENFVTPYNIEVKYRFDRYELALNKALTPPQEDKIIPTMETIKKTWIMPYEQVAGPNFIKRLSPKQFVLVGSPEYNTNGTITLGTAEGGRKIVLYLINYFDKANKPVVKEMLHTIHHEFGHILHQNILYPEEFKRITTSYTASWNDFSLADARSRGYITEYARSNPDDDFVETLSLMLIEGRTNFNTIVNSIVVTDPNDPTKSIPNAAAQAALRQKEQVIVRYFKEAWNIDFYTLQASAETAINSL</sequence>
<protein>
    <recommendedName>
        <fullName evidence="4">Substrate import-associated zinc metallohydrolase lipoprotein</fullName>
    </recommendedName>
</protein>
<dbReference type="Gene3D" id="3.40.390.70">
    <property type="match status" value="1"/>
</dbReference>
<keyword evidence="1" id="KW-0732">Signal</keyword>
<evidence type="ECO:0000313" key="2">
    <source>
        <dbReference type="EMBL" id="PSR55224.1"/>
    </source>
</evidence>
<organism evidence="2 3">
    <name type="scientific">Adhaeribacter arboris</name>
    <dbReference type="NCBI Taxonomy" id="2072846"/>
    <lineage>
        <taxon>Bacteria</taxon>
        <taxon>Pseudomonadati</taxon>
        <taxon>Bacteroidota</taxon>
        <taxon>Cytophagia</taxon>
        <taxon>Cytophagales</taxon>
        <taxon>Hymenobacteraceae</taxon>
        <taxon>Adhaeribacter</taxon>
    </lineage>
</organism>
<dbReference type="Pfam" id="PF15890">
    <property type="entry name" value="Peptidase_Mx1"/>
    <property type="match status" value="1"/>
</dbReference>
<evidence type="ECO:0000256" key="1">
    <source>
        <dbReference type="SAM" id="SignalP"/>
    </source>
</evidence>
<feature type="chain" id="PRO_5015532302" description="Substrate import-associated zinc metallohydrolase lipoprotein" evidence="1">
    <location>
        <begin position="23"/>
        <end position="294"/>
    </location>
</feature>
<dbReference type="RefSeq" id="WP_106931402.1">
    <property type="nucleotide sequence ID" value="NZ_PYFT01000001.1"/>
</dbReference>
<dbReference type="InterPro" id="IPR030890">
    <property type="entry name" value="LP_HExxH_w_TonB"/>
</dbReference>
<keyword evidence="3" id="KW-1185">Reference proteome</keyword>
<name>A0A2T2YI99_9BACT</name>
<dbReference type="OrthoDB" id="1113652at2"/>
<accession>A0A2T2YI99</accession>
<dbReference type="AlphaFoldDB" id="A0A2T2YI99"/>
<gene>
    <name evidence="2" type="ORF">AHMF7605_17770</name>
</gene>
<evidence type="ECO:0000313" key="3">
    <source>
        <dbReference type="Proteomes" id="UP000240357"/>
    </source>
</evidence>
<dbReference type="SUPFAM" id="SSF55486">
    <property type="entry name" value="Metalloproteases ('zincins'), catalytic domain"/>
    <property type="match status" value="1"/>
</dbReference>
<comment type="caution">
    <text evidence="2">The sequence shown here is derived from an EMBL/GenBank/DDBJ whole genome shotgun (WGS) entry which is preliminary data.</text>
</comment>
<dbReference type="Proteomes" id="UP000240357">
    <property type="component" value="Unassembled WGS sequence"/>
</dbReference>
<proteinExistence type="predicted"/>